<dbReference type="AlphaFoldDB" id="X7ZXT1"/>
<dbReference type="EMBL" id="JAOB01000067">
    <property type="protein sequence ID" value="EUA24084.1"/>
    <property type="molecule type" value="Genomic_DNA"/>
</dbReference>
<name>X7ZXT1_MYCXE</name>
<reference evidence="2" key="1">
    <citation type="submission" date="2014-01" db="EMBL/GenBank/DDBJ databases">
        <authorList>
            <person name="Brown-Elliot B."/>
            <person name="Wallace R."/>
            <person name="Lenaerts A."/>
            <person name="Ordway D."/>
            <person name="DeGroote M.A."/>
            <person name="Parker T."/>
            <person name="Sizemore C."/>
            <person name="Tallon L.J."/>
            <person name="Sadzewicz L.K."/>
            <person name="Sengamalay N."/>
            <person name="Fraser C.M."/>
            <person name="Hine E."/>
            <person name="Shefchek K.A."/>
            <person name="Das S.P."/>
            <person name="Tettelin H."/>
        </authorList>
    </citation>
    <scope>NUCLEOTIDE SEQUENCE [LARGE SCALE GENOMIC DNA]</scope>
    <source>
        <strain evidence="2">4042</strain>
    </source>
</reference>
<evidence type="ECO:0000313" key="2">
    <source>
        <dbReference type="EMBL" id="EUA24084.1"/>
    </source>
</evidence>
<protein>
    <submittedName>
        <fullName evidence="2">Uncharacterized protein</fullName>
    </submittedName>
</protein>
<feature type="region of interest" description="Disordered" evidence="1">
    <location>
        <begin position="1"/>
        <end position="52"/>
    </location>
</feature>
<proteinExistence type="predicted"/>
<feature type="compositionally biased region" description="Low complexity" evidence="1">
    <location>
        <begin position="31"/>
        <end position="40"/>
    </location>
</feature>
<sequence length="70" mass="7866">MERGRQDRNDGRQERQSPSLDDRLAAEEPMSSTTPWTTTSVAERIAAGERDSRGRRFAVRGSRRVIGFSG</sequence>
<organism evidence="2">
    <name type="scientific">Mycobacterium xenopi 4042</name>
    <dbReference type="NCBI Taxonomy" id="1299334"/>
    <lineage>
        <taxon>Bacteria</taxon>
        <taxon>Bacillati</taxon>
        <taxon>Actinomycetota</taxon>
        <taxon>Actinomycetes</taxon>
        <taxon>Mycobacteriales</taxon>
        <taxon>Mycobacteriaceae</taxon>
        <taxon>Mycobacterium</taxon>
    </lineage>
</organism>
<accession>X7ZXT1</accession>
<feature type="compositionally biased region" description="Basic and acidic residues" evidence="1">
    <location>
        <begin position="1"/>
        <end position="26"/>
    </location>
</feature>
<comment type="caution">
    <text evidence="2">The sequence shown here is derived from an EMBL/GenBank/DDBJ whole genome shotgun (WGS) entry which is preliminary data.</text>
</comment>
<evidence type="ECO:0000256" key="1">
    <source>
        <dbReference type="SAM" id="MobiDB-lite"/>
    </source>
</evidence>
<gene>
    <name evidence="2" type="ORF">I553_8437</name>
</gene>